<comment type="similarity">
    <text evidence="1">Belongs to the interleukin-1 receptor family.</text>
</comment>
<dbReference type="EMBL" id="JAHUTI010039920">
    <property type="protein sequence ID" value="MED6244827.1"/>
    <property type="molecule type" value="Genomic_DNA"/>
</dbReference>
<feature type="domain" description="TIR" evidence="8">
    <location>
        <begin position="386"/>
        <end position="551"/>
    </location>
</feature>
<dbReference type="InterPro" id="IPR007110">
    <property type="entry name" value="Ig-like_dom"/>
</dbReference>
<evidence type="ECO:0000256" key="7">
    <source>
        <dbReference type="SAM" id="Phobius"/>
    </source>
</evidence>
<dbReference type="PRINTS" id="PR01537">
    <property type="entry name" value="INTRLKN1R1F"/>
</dbReference>
<organism evidence="10 11">
    <name type="scientific">Ataeniobius toweri</name>
    <dbReference type="NCBI Taxonomy" id="208326"/>
    <lineage>
        <taxon>Eukaryota</taxon>
        <taxon>Metazoa</taxon>
        <taxon>Chordata</taxon>
        <taxon>Craniata</taxon>
        <taxon>Vertebrata</taxon>
        <taxon>Euteleostomi</taxon>
        <taxon>Actinopterygii</taxon>
        <taxon>Neopterygii</taxon>
        <taxon>Teleostei</taxon>
        <taxon>Neoteleostei</taxon>
        <taxon>Acanthomorphata</taxon>
        <taxon>Ovalentaria</taxon>
        <taxon>Atherinomorphae</taxon>
        <taxon>Cyprinodontiformes</taxon>
        <taxon>Goodeidae</taxon>
        <taxon>Ataeniobius</taxon>
    </lineage>
</organism>
<keyword evidence="7" id="KW-1133">Transmembrane helix</keyword>
<evidence type="ECO:0000256" key="6">
    <source>
        <dbReference type="ARBA" id="ARBA00023319"/>
    </source>
</evidence>
<dbReference type="SMART" id="SM00255">
    <property type="entry name" value="TIR"/>
    <property type="match status" value="1"/>
</dbReference>
<dbReference type="SMART" id="SM00409">
    <property type="entry name" value="IG"/>
    <property type="match status" value="2"/>
</dbReference>
<evidence type="ECO:0000256" key="4">
    <source>
        <dbReference type="ARBA" id="ARBA00023157"/>
    </source>
</evidence>
<evidence type="ECO:0000256" key="5">
    <source>
        <dbReference type="ARBA" id="ARBA00023180"/>
    </source>
</evidence>
<keyword evidence="3" id="KW-0520">NAD</keyword>
<proteinExistence type="inferred from homology"/>
<keyword evidence="2" id="KW-0378">Hydrolase</keyword>
<name>A0ABU7B2S0_9TELE</name>
<evidence type="ECO:0000313" key="10">
    <source>
        <dbReference type="EMBL" id="MED6244827.1"/>
    </source>
</evidence>
<dbReference type="Pfam" id="PF01582">
    <property type="entry name" value="TIR"/>
    <property type="match status" value="1"/>
</dbReference>
<dbReference type="SUPFAM" id="SSF52200">
    <property type="entry name" value="Toll/Interleukin receptor TIR domain"/>
    <property type="match status" value="1"/>
</dbReference>
<dbReference type="InterPro" id="IPR000157">
    <property type="entry name" value="TIR_dom"/>
</dbReference>
<reference evidence="10 11" key="1">
    <citation type="submission" date="2021-07" db="EMBL/GenBank/DDBJ databases">
        <authorList>
            <person name="Palmer J.M."/>
        </authorList>
    </citation>
    <scope>NUCLEOTIDE SEQUENCE [LARGE SCALE GENOMIC DNA]</scope>
    <source>
        <strain evidence="10 11">AT_MEX2019</strain>
        <tissue evidence="10">Muscle</tissue>
    </source>
</reference>
<evidence type="ECO:0000256" key="1">
    <source>
        <dbReference type="ARBA" id="ARBA00009752"/>
    </source>
</evidence>
<dbReference type="Proteomes" id="UP001345963">
    <property type="component" value="Unassembled WGS sequence"/>
</dbReference>
<dbReference type="InterPro" id="IPR003599">
    <property type="entry name" value="Ig_sub"/>
</dbReference>
<dbReference type="PANTHER" id="PTHR11890:SF23">
    <property type="entry name" value="INTERLEUKIN-18 RECEPTOR ACCESSORY PROTEIN"/>
    <property type="match status" value="1"/>
</dbReference>
<sequence>LSPNVLGFPVCYIIRKYVDQETTNAFIFYLRQTRNQCCGKTQRRTKGGKDAAAKPMSADQHRHYKVVEGEVFVMPCNELHVASPIKWFKATKGKECGKEFVAEMEDSGAYSNLTGSYLTLQVINKTSLRCFQPNESSVTLLVDAGGEIRCPGRDCYNNTAVVWYKKNKIVSGQSRISCENEGLLHLCTVYELDTGVYYCDRQITEQGVMWTFRRAVNVTVIPHSSSSPEFKYPSVNMTQEVELGQPHTLECEVIFDVEAKISRKVQWFMNFGGDIQNMTLLHMEQAQEKQMFPKVKVTQKSIIKEVMPQHLKHTYTCFASNAVGNNSVTIKLQKKMQVKWPSLVGYPFACFLLVAGLGIIVHVKWLELQLIFRSHFQFGKLDGEEKQFDIFVSYVWTVPSAEEANGCKSNMKMQSSEGPIEKLLPQVLEDQWGYRVCLLERDILPGGAYTNDVVLTINSSRMLICVLSAEYFANSNAVFVLESGVKALLQKSAPKMLLIWTGGTSSSFIQPEPPLPKLVQRALKVLPSLQTSTDTSPTAIRSFWTSLQKAMPAHGARLASQEN</sequence>
<evidence type="ECO:0000259" key="8">
    <source>
        <dbReference type="PROSITE" id="PS50104"/>
    </source>
</evidence>
<feature type="non-terminal residue" evidence="10">
    <location>
        <position position="1"/>
    </location>
</feature>
<dbReference type="InterPro" id="IPR036179">
    <property type="entry name" value="Ig-like_dom_sf"/>
</dbReference>
<feature type="transmembrane region" description="Helical" evidence="7">
    <location>
        <begin position="343"/>
        <end position="363"/>
    </location>
</feature>
<dbReference type="PANTHER" id="PTHR11890">
    <property type="entry name" value="INTERLEUKIN-1 RECEPTOR FAMILY MEMBER"/>
    <property type="match status" value="1"/>
</dbReference>
<keyword evidence="6" id="KW-0393">Immunoglobulin domain</keyword>
<keyword evidence="5" id="KW-0325">Glycoprotein</keyword>
<protein>
    <submittedName>
        <fullName evidence="10">Uncharacterized protein</fullName>
    </submittedName>
</protein>
<gene>
    <name evidence="10" type="ORF">ATANTOWER_025251</name>
</gene>
<keyword evidence="4" id="KW-1015">Disulfide bond</keyword>
<evidence type="ECO:0000259" key="9">
    <source>
        <dbReference type="PROSITE" id="PS50835"/>
    </source>
</evidence>
<evidence type="ECO:0000256" key="2">
    <source>
        <dbReference type="ARBA" id="ARBA00022801"/>
    </source>
</evidence>
<dbReference type="InterPro" id="IPR015621">
    <property type="entry name" value="IL-1_rcpt_fam"/>
</dbReference>
<keyword evidence="7" id="KW-0472">Membrane</keyword>
<comment type="caution">
    <text evidence="10">The sequence shown here is derived from an EMBL/GenBank/DDBJ whole genome shotgun (WGS) entry which is preliminary data.</text>
</comment>
<feature type="domain" description="Ig-like" evidence="9">
    <location>
        <begin position="233"/>
        <end position="329"/>
    </location>
</feature>
<feature type="domain" description="Ig-like" evidence="9">
    <location>
        <begin position="133"/>
        <end position="199"/>
    </location>
</feature>
<keyword evidence="7" id="KW-0812">Transmembrane</keyword>
<dbReference type="PROSITE" id="PS50104">
    <property type="entry name" value="TIR"/>
    <property type="match status" value="1"/>
</dbReference>
<dbReference type="SUPFAM" id="SSF48726">
    <property type="entry name" value="Immunoglobulin"/>
    <property type="match status" value="2"/>
</dbReference>
<evidence type="ECO:0000256" key="3">
    <source>
        <dbReference type="ARBA" id="ARBA00023027"/>
    </source>
</evidence>
<dbReference type="InterPro" id="IPR013783">
    <property type="entry name" value="Ig-like_fold"/>
</dbReference>
<dbReference type="Gene3D" id="3.40.50.10140">
    <property type="entry name" value="Toll/interleukin-1 receptor homology (TIR) domain"/>
    <property type="match status" value="1"/>
</dbReference>
<evidence type="ECO:0000313" key="11">
    <source>
        <dbReference type="Proteomes" id="UP001345963"/>
    </source>
</evidence>
<dbReference type="Gene3D" id="2.60.40.10">
    <property type="entry name" value="Immunoglobulins"/>
    <property type="match status" value="2"/>
</dbReference>
<keyword evidence="11" id="KW-1185">Reference proteome</keyword>
<dbReference type="PROSITE" id="PS50835">
    <property type="entry name" value="IG_LIKE"/>
    <property type="match status" value="2"/>
</dbReference>
<accession>A0ABU7B2S0</accession>
<dbReference type="InterPro" id="IPR035897">
    <property type="entry name" value="Toll_tir_struct_dom_sf"/>
</dbReference>